<feature type="compositionally biased region" description="Basic residues" evidence="1">
    <location>
        <begin position="15"/>
        <end position="26"/>
    </location>
</feature>
<dbReference type="AlphaFoldDB" id="A0AAW0M829"/>
<reference evidence="2" key="1">
    <citation type="submission" date="2017-12" db="EMBL/GenBank/DDBJ databases">
        <authorList>
            <person name="Barbosa P."/>
            <person name="Usie A."/>
            <person name="Ramos A.M."/>
        </authorList>
    </citation>
    <scope>NUCLEOTIDE SEQUENCE</scope>
    <source>
        <strain evidence="2">HL8</strain>
        <tissue evidence="2">Leaves</tissue>
    </source>
</reference>
<organism evidence="2">
    <name type="scientific">Quercus suber</name>
    <name type="common">Cork oak</name>
    <dbReference type="NCBI Taxonomy" id="58331"/>
    <lineage>
        <taxon>Eukaryota</taxon>
        <taxon>Viridiplantae</taxon>
        <taxon>Streptophyta</taxon>
        <taxon>Embryophyta</taxon>
        <taxon>Tracheophyta</taxon>
        <taxon>Spermatophyta</taxon>
        <taxon>Magnoliopsida</taxon>
        <taxon>eudicotyledons</taxon>
        <taxon>Gunneridae</taxon>
        <taxon>Pentapetalae</taxon>
        <taxon>rosids</taxon>
        <taxon>fabids</taxon>
        <taxon>Fagales</taxon>
        <taxon>Fagaceae</taxon>
        <taxon>Quercus</taxon>
    </lineage>
</organism>
<accession>A0AAW0M829</accession>
<comment type="caution">
    <text evidence="2">The sequence shown here is derived from an EMBL/GenBank/DDBJ whole genome shotgun (WGS) entry which is preliminary data.</text>
</comment>
<protein>
    <submittedName>
        <fullName evidence="2">Uncharacterized protein</fullName>
    </submittedName>
</protein>
<reference evidence="2" key="3">
    <citation type="submission" date="2023-07" db="EMBL/GenBank/DDBJ databases">
        <title>An improved reference 1 genome and first organelle genomes of Quercus suber.</title>
        <authorList>
            <consortium name="Genosuber Consortium"/>
            <person name="Usie A."/>
            <person name="Serra O."/>
            <person name="Barros P."/>
        </authorList>
    </citation>
    <scope>NUCLEOTIDE SEQUENCE</scope>
    <source>
        <strain evidence="2">HL8</strain>
        <tissue evidence="2">Leaves</tissue>
    </source>
</reference>
<evidence type="ECO:0000313" key="2">
    <source>
        <dbReference type="EMBL" id="KAK7859433.1"/>
    </source>
</evidence>
<dbReference type="EMBL" id="PKMF04000012">
    <property type="protein sequence ID" value="KAK7859433.1"/>
    <property type="molecule type" value="Genomic_DNA"/>
</dbReference>
<reference evidence="2" key="2">
    <citation type="journal article" date="2018" name="Sci. Data">
        <title>The draft genome sequence of cork oak.</title>
        <authorList>
            <person name="Ramos A.M."/>
            <person name="Usie A."/>
            <person name="Barbosa P."/>
            <person name="Barros P.M."/>
            <person name="Capote T."/>
            <person name="Chaves I."/>
            <person name="Simoes F."/>
            <person name="Abreu I."/>
            <person name="Carrasquinho I."/>
            <person name="Faro C."/>
            <person name="Guimaraes J.B."/>
            <person name="Mendonca D."/>
            <person name="Nobrega F."/>
            <person name="Rodrigues L."/>
            <person name="Saibo N.J.M."/>
            <person name="Varela M.C."/>
            <person name="Egas C."/>
            <person name="Matos J."/>
            <person name="Miguel C.M."/>
            <person name="Oliveira M.M."/>
            <person name="Ricardo C.P."/>
            <person name="Goncalves S."/>
        </authorList>
    </citation>
    <scope>NUCLEOTIDE SEQUENCE [LARGE SCALE GENOMIC DNA]</scope>
    <source>
        <strain evidence="2">HL8</strain>
    </source>
</reference>
<name>A0AAW0M829_QUESU</name>
<gene>
    <name evidence="2" type="ORF">CFP56_005968</name>
</gene>
<evidence type="ECO:0000256" key="1">
    <source>
        <dbReference type="SAM" id="MobiDB-lite"/>
    </source>
</evidence>
<sequence>MASGFQRKGDSFHPKQSKGNKTKRTKCLNSKVLKSPPQGWVKINFDEAIRPNISMVAIVCRKDNDEILFAHSFSWKS</sequence>
<proteinExistence type="predicted"/>
<feature type="region of interest" description="Disordered" evidence="1">
    <location>
        <begin position="1"/>
        <end position="29"/>
    </location>
</feature>